<name>A0A074XIU0_AURPU</name>
<dbReference type="EMBL" id="KL584989">
    <property type="protein sequence ID" value="KEQ81942.1"/>
    <property type="molecule type" value="Genomic_DNA"/>
</dbReference>
<dbReference type="RefSeq" id="XP_029758129.1">
    <property type="nucleotide sequence ID" value="XM_029905952.1"/>
</dbReference>
<reference evidence="2 3" key="1">
    <citation type="journal article" date="2014" name="BMC Genomics">
        <title>Genome sequencing of four Aureobasidium pullulans varieties: biotechnological potential, stress tolerance, and description of new species.</title>
        <authorList>
            <person name="Gostin Ar C."/>
            <person name="Ohm R.A."/>
            <person name="Kogej T."/>
            <person name="Sonjak S."/>
            <person name="Turk M."/>
            <person name="Zajc J."/>
            <person name="Zalar P."/>
            <person name="Grube M."/>
            <person name="Sun H."/>
            <person name="Han J."/>
            <person name="Sharma A."/>
            <person name="Chiniquy J."/>
            <person name="Ngan C.Y."/>
            <person name="Lipzen A."/>
            <person name="Barry K."/>
            <person name="Grigoriev I.V."/>
            <person name="Gunde-Cimerman N."/>
        </authorList>
    </citation>
    <scope>NUCLEOTIDE SEQUENCE [LARGE SCALE GENOMIC DNA]</scope>
    <source>
        <strain evidence="2 3">EXF-150</strain>
    </source>
</reference>
<proteinExistence type="predicted"/>
<gene>
    <name evidence="2" type="ORF">M438DRAFT_347655</name>
</gene>
<protein>
    <recommendedName>
        <fullName evidence="4">Secreted protein</fullName>
    </recommendedName>
</protein>
<keyword evidence="3" id="KW-1185">Reference proteome</keyword>
<sequence length="170" mass="18999">MSPSSTGVALCLVSRCLSISRASAASSGTIMMFIDTLRHNLSHSPDHLKQHQIQSMQTRCPGVGARKRSVAASERSLAELVHFEESTCVTSKMPKGTVKHCCFFGMQLDACRRRWLYFWEMASNVTDSTNSTGNDWQLNWTELVDRRAAVKRTVGQLQYCMLLCCLQSGM</sequence>
<feature type="signal peptide" evidence="1">
    <location>
        <begin position="1"/>
        <end position="24"/>
    </location>
</feature>
<feature type="chain" id="PRO_5001703414" description="Secreted protein" evidence="1">
    <location>
        <begin position="25"/>
        <end position="170"/>
    </location>
</feature>
<organism evidence="2 3">
    <name type="scientific">Aureobasidium pullulans EXF-150</name>
    <dbReference type="NCBI Taxonomy" id="1043002"/>
    <lineage>
        <taxon>Eukaryota</taxon>
        <taxon>Fungi</taxon>
        <taxon>Dikarya</taxon>
        <taxon>Ascomycota</taxon>
        <taxon>Pezizomycotina</taxon>
        <taxon>Dothideomycetes</taxon>
        <taxon>Dothideomycetidae</taxon>
        <taxon>Dothideales</taxon>
        <taxon>Saccotheciaceae</taxon>
        <taxon>Aureobasidium</taxon>
    </lineage>
</organism>
<dbReference type="AlphaFoldDB" id="A0A074XIU0"/>
<evidence type="ECO:0000256" key="1">
    <source>
        <dbReference type="SAM" id="SignalP"/>
    </source>
</evidence>
<dbReference type="HOGENOM" id="CLU_1570311_0_0_1"/>
<dbReference type="Proteomes" id="UP000030706">
    <property type="component" value="Unassembled WGS sequence"/>
</dbReference>
<evidence type="ECO:0000313" key="3">
    <source>
        <dbReference type="Proteomes" id="UP000030706"/>
    </source>
</evidence>
<dbReference type="GeneID" id="40748258"/>
<evidence type="ECO:0008006" key="4">
    <source>
        <dbReference type="Google" id="ProtNLM"/>
    </source>
</evidence>
<accession>A0A074XIU0</accession>
<evidence type="ECO:0000313" key="2">
    <source>
        <dbReference type="EMBL" id="KEQ81942.1"/>
    </source>
</evidence>
<keyword evidence="1" id="KW-0732">Signal</keyword>